<dbReference type="RefSeq" id="WP_342071792.1">
    <property type="nucleotide sequence ID" value="NZ_CP151762.1"/>
</dbReference>
<keyword evidence="4" id="KW-0575">Peroxidase</keyword>
<keyword evidence="5" id="KW-0049">Antioxidant</keyword>
<evidence type="ECO:0000256" key="10">
    <source>
        <dbReference type="PIRSR" id="PIRSR000239-1"/>
    </source>
</evidence>
<dbReference type="EMBL" id="CP151762">
    <property type="protein sequence ID" value="WZU65444.1"/>
    <property type="molecule type" value="Genomic_DNA"/>
</dbReference>
<dbReference type="GO" id="GO:0045454">
    <property type="term" value="P:cell redox homeostasis"/>
    <property type="evidence" value="ECO:0007669"/>
    <property type="project" value="TreeGrafter"/>
</dbReference>
<evidence type="ECO:0000256" key="8">
    <source>
        <dbReference type="ARBA" id="ARBA00032077"/>
    </source>
</evidence>
<dbReference type="Gene3D" id="3.40.30.10">
    <property type="entry name" value="Glutaredoxin"/>
    <property type="match status" value="1"/>
</dbReference>
<dbReference type="GO" id="GO:0033554">
    <property type="term" value="P:cellular response to stress"/>
    <property type="evidence" value="ECO:0007669"/>
    <property type="project" value="TreeGrafter"/>
</dbReference>
<evidence type="ECO:0000259" key="11">
    <source>
        <dbReference type="PROSITE" id="PS51352"/>
    </source>
</evidence>
<dbReference type="GO" id="GO:0042744">
    <property type="term" value="P:hydrogen peroxide catabolic process"/>
    <property type="evidence" value="ECO:0007669"/>
    <property type="project" value="TreeGrafter"/>
</dbReference>
<proteinExistence type="predicted"/>
<reference evidence="12 13" key="1">
    <citation type="submission" date="2024-04" db="EMBL/GenBank/DDBJ databases">
        <title>Phylogenomic analyses of a clade within the roseobacter group suggest taxonomic reassignments of species of the genera Aestuariivita, Citreicella, Loktanella, Nautella, Pelagibaca, Ruegeria, Thalassobius, Thiobacimonas and Tropicibacter, and the proposal o.</title>
        <authorList>
            <person name="Jeon C.O."/>
        </authorList>
    </citation>
    <scope>NUCLEOTIDE SEQUENCE [LARGE SCALE GENOMIC DNA]</scope>
    <source>
        <strain evidence="12 13">G8-12</strain>
    </source>
</reference>
<dbReference type="GO" id="GO:0005829">
    <property type="term" value="C:cytosol"/>
    <property type="evidence" value="ECO:0007669"/>
    <property type="project" value="TreeGrafter"/>
</dbReference>
<organism evidence="12 13">
    <name type="scientific">Yoonia algicola</name>
    <dbReference type="NCBI Taxonomy" id="3137368"/>
    <lineage>
        <taxon>Bacteria</taxon>
        <taxon>Pseudomonadati</taxon>
        <taxon>Pseudomonadota</taxon>
        <taxon>Alphaproteobacteria</taxon>
        <taxon>Rhodobacterales</taxon>
        <taxon>Paracoccaceae</taxon>
        <taxon>Yoonia</taxon>
    </lineage>
</organism>
<feature type="active site" description="Cysteine sulfenic acid (-SOH) intermediate; for peroxidase activity" evidence="10">
    <location>
        <position position="72"/>
    </location>
</feature>
<dbReference type="PROSITE" id="PS51352">
    <property type="entry name" value="THIOREDOXIN_2"/>
    <property type="match status" value="1"/>
</dbReference>
<evidence type="ECO:0000256" key="9">
    <source>
        <dbReference type="ARBA" id="ARBA00047572"/>
    </source>
</evidence>
<dbReference type="GO" id="GO:0008379">
    <property type="term" value="F:thioredoxin peroxidase activity"/>
    <property type="evidence" value="ECO:0007669"/>
    <property type="project" value="TreeGrafter"/>
</dbReference>
<protein>
    <recommendedName>
        <fullName evidence="3">Alkyl hydroperoxide reductase C</fullName>
        <ecNumber evidence="2">1.11.1.26</ecNumber>
    </recommendedName>
    <alternativeName>
        <fullName evidence="8">Peroxiredoxin</fullName>
    </alternativeName>
</protein>
<evidence type="ECO:0000256" key="6">
    <source>
        <dbReference type="ARBA" id="ARBA00023002"/>
    </source>
</evidence>
<dbReference type="InterPro" id="IPR013766">
    <property type="entry name" value="Thioredoxin_domain"/>
</dbReference>
<evidence type="ECO:0000256" key="3">
    <source>
        <dbReference type="ARBA" id="ARBA00017462"/>
    </source>
</evidence>
<dbReference type="SUPFAM" id="SSF52833">
    <property type="entry name" value="Thioredoxin-like"/>
    <property type="match status" value="1"/>
</dbReference>
<dbReference type="AlphaFoldDB" id="A0AAN0NKE4"/>
<dbReference type="GO" id="GO:0102039">
    <property type="term" value="F:NADH-dependent peroxiredoxin activity"/>
    <property type="evidence" value="ECO:0007669"/>
    <property type="project" value="UniProtKB-EC"/>
</dbReference>
<evidence type="ECO:0000313" key="13">
    <source>
        <dbReference type="Proteomes" id="UP001451782"/>
    </source>
</evidence>
<dbReference type="KEGG" id="yag:AABB28_08760"/>
<dbReference type="Proteomes" id="UP001451782">
    <property type="component" value="Chromosome"/>
</dbReference>
<dbReference type="EC" id="1.11.1.26" evidence="2"/>
<dbReference type="InterPro" id="IPR036249">
    <property type="entry name" value="Thioredoxin-like_sf"/>
</dbReference>
<accession>A0AAN0NKE4</accession>
<dbReference type="PIRSF" id="PIRSF000239">
    <property type="entry name" value="AHPC"/>
    <property type="match status" value="1"/>
</dbReference>
<comment type="catalytic activity">
    <reaction evidence="9">
        <text>a hydroperoxide + NADH + H(+) = an alcohol + NAD(+) + H2O</text>
        <dbReference type="Rhea" id="RHEA:62628"/>
        <dbReference type="ChEBI" id="CHEBI:15377"/>
        <dbReference type="ChEBI" id="CHEBI:15378"/>
        <dbReference type="ChEBI" id="CHEBI:30879"/>
        <dbReference type="ChEBI" id="CHEBI:35924"/>
        <dbReference type="ChEBI" id="CHEBI:57540"/>
        <dbReference type="ChEBI" id="CHEBI:57945"/>
        <dbReference type="EC" id="1.11.1.26"/>
    </reaction>
</comment>
<evidence type="ECO:0000256" key="5">
    <source>
        <dbReference type="ARBA" id="ARBA00022862"/>
    </source>
</evidence>
<feature type="domain" description="Thioredoxin" evidence="11">
    <location>
        <begin position="30"/>
        <end position="186"/>
    </location>
</feature>
<dbReference type="PANTHER" id="PTHR10681">
    <property type="entry name" value="THIOREDOXIN PEROXIDASE"/>
    <property type="match status" value="1"/>
</dbReference>
<name>A0AAN0NKE4_9RHOB</name>
<dbReference type="InterPro" id="IPR000866">
    <property type="entry name" value="AhpC/TSA"/>
</dbReference>
<evidence type="ECO:0000256" key="1">
    <source>
        <dbReference type="ARBA" id="ARBA00011654"/>
    </source>
</evidence>
<sequence length="201" mass="23139">MGIHSYFPWQAKAKRVQIPYVKRKTIAWHPRVGEIFPNFNVPSTHGELDFWEWTEGSWVHVFNQPDLSNSVCCGEIISFARESEAWAERGVKLLAPSNMSLTEQVAWQRDIVVLCSCEVRFPIVADEEAAIADAFCMRQERGTVSHAFRRSFIIAPNLKIRMMLDYPDIVERNPDEILRVIDALQMEEQQMNAVPSYLPAN</sequence>
<evidence type="ECO:0000256" key="7">
    <source>
        <dbReference type="ARBA" id="ARBA00023284"/>
    </source>
</evidence>
<dbReference type="InterPro" id="IPR050217">
    <property type="entry name" value="Peroxiredoxin"/>
</dbReference>
<evidence type="ECO:0000313" key="12">
    <source>
        <dbReference type="EMBL" id="WZU65444.1"/>
    </source>
</evidence>
<keyword evidence="13" id="KW-1185">Reference proteome</keyword>
<dbReference type="Pfam" id="PF00578">
    <property type="entry name" value="AhpC-TSA"/>
    <property type="match status" value="1"/>
</dbReference>
<dbReference type="GO" id="GO:0006979">
    <property type="term" value="P:response to oxidative stress"/>
    <property type="evidence" value="ECO:0007669"/>
    <property type="project" value="TreeGrafter"/>
</dbReference>
<dbReference type="InterPro" id="IPR024706">
    <property type="entry name" value="Peroxiredoxin_AhpC-typ"/>
</dbReference>
<keyword evidence="7" id="KW-0676">Redox-active center</keyword>
<comment type="subunit">
    <text evidence="1">Homodimer; disulfide-linked, upon oxidation. 5 homodimers assemble to form a ring-like decamer.</text>
</comment>
<evidence type="ECO:0000256" key="4">
    <source>
        <dbReference type="ARBA" id="ARBA00022559"/>
    </source>
</evidence>
<gene>
    <name evidence="12" type="ORF">AABB28_08760</name>
</gene>
<keyword evidence="6" id="KW-0560">Oxidoreductase</keyword>
<evidence type="ECO:0000256" key="2">
    <source>
        <dbReference type="ARBA" id="ARBA00013021"/>
    </source>
</evidence>
<dbReference type="PANTHER" id="PTHR10681:SF121">
    <property type="entry name" value="ALKYL HYDROPEROXIDE REDUCTASE C"/>
    <property type="match status" value="1"/>
</dbReference>